<reference evidence="1 2" key="1">
    <citation type="submission" date="2020-11" db="EMBL/GenBank/DDBJ databases">
        <title>A novel isolate from a Black sea contaminated sediment with potential to produce alkanes: Plantactinospora alkalitolerans sp. nov.</title>
        <authorList>
            <person name="Carro L."/>
            <person name="Veyisoglu A."/>
            <person name="Guven K."/>
            <person name="Schumann P."/>
            <person name="Klenk H.-P."/>
            <person name="Sahin N."/>
        </authorList>
    </citation>
    <scope>NUCLEOTIDE SEQUENCE [LARGE SCALE GENOMIC DNA]</scope>
    <source>
        <strain evidence="1 2">S1510</strain>
    </source>
</reference>
<dbReference type="Proteomes" id="UP000638560">
    <property type="component" value="Unassembled WGS sequence"/>
</dbReference>
<accession>A0ABS0H7G4</accession>
<organism evidence="1 2">
    <name type="scientific">Plantactinospora alkalitolerans</name>
    <dbReference type="NCBI Taxonomy" id="2789879"/>
    <lineage>
        <taxon>Bacteria</taxon>
        <taxon>Bacillati</taxon>
        <taxon>Actinomycetota</taxon>
        <taxon>Actinomycetes</taxon>
        <taxon>Micromonosporales</taxon>
        <taxon>Micromonosporaceae</taxon>
        <taxon>Plantactinospora</taxon>
    </lineage>
</organism>
<sequence>MTLALKGSRKITVDGVIYRWSVRRRPTYCQALGWSPLTFVVERAEQPGALMVASLPCAHPSNWLGIPSQPVLPGTVAVGVRQALAAGWQPSRRGPAFELLLPDLSHGR</sequence>
<dbReference type="RefSeq" id="WP_196205881.1">
    <property type="nucleotide sequence ID" value="NZ_JADPUN010000342.1"/>
</dbReference>
<dbReference type="EMBL" id="JADPUN010000342">
    <property type="protein sequence ID" value="MBF9134403.1"/>
    <property type="molecule type" value="Genomic_DNA"/>
</dbReference>
<gene>
    <name evidence="1" type="ORF">I0C86_36565</name>
</gene>
<evidence type="ECO:0000313" key="2">
    <source>
        <dbReference type="Proteomes" id="UP000638560"/>
    </source>
</evidence>
<evidence type="ECO:0000313" key="1">
    <source>
        <dbReference type="EMBL" id="MBF9134403.1"/>
    </source>
</evidence>
<protein>
    <submittedName>
        <fullName evidence="1">Uncharacterized protein</fullName>
    </submittedName>
</protein>
<comment type="caution">
    <text evidence="1">The sequence shown here is derived from an EMBL/GenBank/DDBJ whole genome shotgun (WGS) entry which is preliminary data.</text>
</comment>
<name>A0ABS0H7G4_9ACTN</name>
<proteinExistence type="predicted"/>
<keyword evidence="2" id="KW-1185">Reference proteome</keyword>